<dbReference type="Gene3D" id="3.40.50.720">
    <property type="entry name" value="NAD(P)-binding Rossmann-like Domain"/>
    <property type="match status" value="1"/>
</dbReference>
<proteinExistence type="predicted"/>
<keyword evidence="2" id="KW-1185">Reference proteome</keyword>
<evidence type="ECO:0000313" key="2">
    <source>
        <dbReference type="Proteomes" id="UP001601992"/>
    </source>
</evidence>
<dbReference type="InterPro" id="IPR036291">
    <property type="entry name" value="NAD(P)-bd_dom_sf"/>
</dbReference>
<reference evidence="1 2" key="1">
    <citation type="submission" date="2024-10" db="EMBL/GenBank/DDBJ databases">
        <title>The Natural Products Discovery Center: Release of the First 8490 Sequenced Strains for Exploring Actinobacteria Biosynthetic Diversity.</title>
        <authorList>
            <person name="Kalkreuter E."/>
            <person name="Kautsar S.A."/>
            <person name="Yang D."/>
            <person name="Bader C.D."/>
            <person name="Teijaro C.N."/>
            <person name="Fluegel L."/>
            <person name="Davis C.M."/>
            <person name="Simpson J.R."/>
            <person name="Lauterbach L."/>
            <person name="Steele A.D."/>
            <person name="Gui C."/>
            <person name="Meng S."/>
            <person name="Li G."/>
            <person name="Viehrig K."/>
            <person name="Ye F."/>
            <person name="Su P."/>
            <person name="Kiefer A.F."/>
            <person name="Nichols A."/>
            <person name="Cepeda A.J."/>
            <person name="Yan W."/>
            <person name="Fan B."/>
            <person name="Jiang Y."/>
            <person name="Adhikari A."/>
            <person name="Zheng C.-J."/>
            <person name="Schuster L."/>
            <person name="Cowan T.M."/>
            <person name="Smanski M.J."/>
            <person name="Chevrette M.G."/>
            <person name="De Carvalho L.P.S."/>
            <person name="Shen B."/>
        </authorList>
    </citation>
    <scope>NUCLEOTIDE SEQUENCE [LARGE SCALE GENOMIC DNA]</scope>
    <source>
        <strain evidence="1 2">NPDC002593</strain>
    </source>
</reference>
<dbReference type="Proteomes" id="UP001601992">
    <property type="component" value="Unassembled WGS sequence"/>
</dbReference>
<dbReference type="SUPFAM" id="SSF51735">
    <property type="entry name" value="NAD(P)-binding Rossmann-fold domains"/>
    <property type="match status" value="1"/>
</dbReference>
<gene>
    <name evidence="1" type="ORF">ACFYXQ_33760</name>
</gene>
<dbReference type="EMBL" id="JBIAQY010000015">
    <property type="protein sequence ID" value="MFF3572748.1"/>
    <property type="molecule type" value="Genomic_DNA"/>
</dbReference>
<name>A0ABW6S8Y4_9NOCA</name>
<comment type="caution">
    <text evidence="1">The sequence shown here is derived from an EMBL/GenBank/DDBJ whole genome shotgun (WGS) entry which is preliminary data.</text>
</comment>
<protein>
    <submittedName>
        <fullName evidence="1">Uncharacterized protein</fullName>
    </submittedName>
</protein>
<sequence length="86" mass="9320">MRSNAAPQSIGLYAAGLAVRHGAAVVDYVDHRPERLDIAEKLGATPHSTASKGKLRHSDIPRRDYDIAVEGTASVSRTFGRSCRIF</sequence>
<accession>A0ABW6S8Y4</accession>
<evidence type="ECO:0000313" key="1">
    <source>
        <dbReference type="EMBL" id="MFF3572748.1"/>
    </source>
</evidence>
<dbReference type="RefSeq" id="WP_387406158.1">
    <property type="nucleotide sequence ID" value="NZ_JBIAQY010000015.1"/>
</dbReference>
<organism evidence="1 2">
    <name type="scientific">Nocardia jiangxiensis</name>
    <dbReference type="NCBI Taxonomy" id="282685"/>
    <lineage>
        <taxon>Bacteria</taxon>
        <taxon>Bacillati</taxon>
        <taxon>Actinomycetota</taxon>
        <taxon>Actinomycetes</taxon>
        <taxon>Mycobacteriales</taxon>
        <taxon>Nocardiaceae</taxon>
        <taxon>Nocardia</taxon>
    </lineage>
</organism>